<dbReference type="AlphaFoldDB" id="A0AB36SFP9"/>
<gene>
    <name evidence="1" type="ORF">CN596_26540</name>
</gene>
<protein>
    <submittedName>
        <fullName evidence="1">Uncharacterized protein</fullName>
    </submittedName>
</protein>
<evidence type="ECO:0000313" key="2">
    <source>
        <dbReference type="Proteomes" id="UP000220934"/>
    </source>
</evidence>
<reference evidence="1 2" key="1">
    <citation type="submission" date="2017-09" db="EMBL/GenBank/DDBJ databases">
        <title>Large-scale bioinformatics analysis of Bacillus genomes uncovers conserved roles of natural products in bacterial physiology.</title>
        <authorList>
            <consortium name="Agbiome Team Llc"/>
            <person name="Bleich R.M."/>
            <person name="Kirk G.J."/>
            <person name="Santa Maria K.C."/>
            <person name="Allen S.E."/>
            <person name="Farag S."/>
            <person name="Shank E.A."/>
            <person name="Bowers A."/>
        </authorList>
    </citation>
    <scope>NUCLEOTIDE SEQUENCE [LARGE SCALE GENOMIC DNA]</scope>
    <source>
        <strain evidence="1 2">AFS027958</strain>
    </source>
</reference>
<proteinExistence type="predicted"/>
<dbReference type="Proteomes" id="UP000220934">
    <property type="component" value="Unassembled WGS sequence"/>
</dbReference>
<name>A0AB36SFP9_9BACI</name>
<organism evidence="1 2">
    <name type="scientific">Bacillus toyonensis</name>
    <dbReference type="NCBI Taxonomy" id="155322"/>
    <lineage>
        <taxon>Bacteria</taxon>
        <taxon>Bacillati</taxon>
        <taxon>Bacillota</taxon>
        <taxon>Bacilli</taxon>
        <taxon>Bacillales</taxon>
        <taxon>Bacillaceae</taxon>
        <taxon>Bacillus</taxon>
        <taxon>Bacillus cereus group</taxon>
    </lineage>
</organism>
<comment type="caution">
    <text evidence="1">The sequence shown here is derived from an EMBL/GenBank/DDBJ whole genome shotgun (WGS) entry which is preliminary data.</text>
</comment>
<dbReference type="EMBL" id="NUAJ01000036">
    <property type="protein sequence ID" value="PEN48193.1"/>
    <property type="molecule type" value="Genomic_DNA"/>
</dbReference>
<dbReference type="RefSeq" id="WP_002156414.1">
    <property type="nucleotide sequence ID" value="NZ_CP036094.1"/>
</dbReference>
<evidence type="ECO:0000313" key="1">
    <source>
        <dbReference type="EMBL" id="PEN48193.1"/>
    </source>
</evidence>
<accession>A0AB36SFP9</accession>
<sequence>MIIEFDGYGINEYVIGQYISITKLQRMYLNVKHEEISNDGFIDLFCVRHNYERIPHSFYKDVISLDTAYIYLPNR</sequence>